<name>A0A4V1RUD3_9HYPH</name>
<gene>
    <name evidence="4" type="ORF">D3273_17230</name>
</gene>
<keyword evidence="3" id="KW-0472">Membrane</keyword>
<dbReference type="EMBL" id="QYBB01000021">
    <property type="protein sequence ID" value="RYC30754.1"/>
    <property type="molecule type" value="Genomic_DNA"/>
</dbReference>
<organism evidence="4 5">
    <name type="scientific">Lichenibacterium minor</name>
    <dbReference type="NCBI Taxonomy" id="2316528"/>
    <lineage>
        <taxon>Bacteria</taxon>
        <taxon>Pseudomonadati</taxon>
        <taxon>Pseudomonadota</taxon>
        <taxon>Alphaproteobacteria</taxon>
        <taxon>Hyphomicrobiales</taxon>
        <taxon>Lichenihabitantaceae</taxon>
        <taxon>Lichenibacterium</taxon>
    </lineage>
</organism>
<sequence length="443" mass="47481">MNEVDDTGTAVVRAGPDGKPAAPARPGRGLGPRRAAAAPAEAAAGGAVGWPATAQYAVALVERRRSRSRRLLAWFTLVVLLPTLLTALYTLFVATPRYTSDFELTYQTYRGPSSLASGLVQSVTGTAQSNTVDLGTIVYEYLRSSTLADRLDRDLDLRRHFDASHIDWLSRLEPDASRETFLDYFRSRVQVSQGLGGYIKVEVDAFDPAFAQTLAKAIVTAADGMVDDLTSRARANEVKFAEAELGREEERVRKARVALTEFQNRQGDQDPTRAASQLGTIVGSIEGQLADARGQLTGVAGQLAPNSPIVVQLKSRIAALEGQLKSEQGRLASDRPAASGAAGTVGAAAAAPYSQVLNDYQALQLEQEFAKNAYMAAQQGLVVARADAATKQNYLVDFIPPDLPEHESYTFPVEATVTVFLSALLLFAFGSLVMGAARDQIMG</sequence>
<feature type="compositionally biased region" description="Low complexity" evidence="2">
    <location>
        <begin position="13"/>
        <end position="36"/>
    </location>
</feature>
<protein>
    <recommendedName>
        <fullName evidence="6">Capsule biosynthesis protein</fullName>
    </recommendedName>
</protein>
<keyword evidence="3" id="KW-1133">Transmembrane helix</keyword>
<feature type="coiled-coil region" evidence="1">
    <location>
        <begin position="238"/>
        <end position="265"/>
    </location>
</feature>
<dbReference type="RefSeq" id="WP_129228130.1">
    <property type="nucleotide sequence ID" value="NZ_QYBB01000021.1"/>
</dbReference>
<dbReference type="GO" id="GO:0005886">
    <property type="term" value="C:plasma membrane"/>
    <property type="evidence" value="ECO:0007669"/>
    <property type="project" value="TreeGrafter"/>
</dbReference>
<keyword evidence="3" id="KW-0812">Transmembrane</keyword>
<feature type="transmembrane region" description="Helical" evidence="3">
    <location>
        <begin position="71"/>
        <end position="92"/>
    </location>
</feature>
<keyword evidence="5" id="KW-1185">Reference proteome</keyword>
<dbReference type="Proteomes" id="UP000290759">
    <property type="component" value="Unassembled WGS sequence"/>
</dbReference>
<reference evidence="4 5" key="2">
    <citation type="submission" date="2019-02" db="EMBL/GenBank/DDBJ databases">
        <title>'Lichenibacterium ramalinii' gen. nov. sp. nov., 'Lichenibacterium minor' gen. nov. sp. nov.</title>
        <authorList>
            <person name="Pankratov T."/>
        </authorList>
    </citation>
    <scope>NUCLEOTIDE SEQUENCE [LARGE SCALE GENOMIC DNA]</scope>
    <source>
        <strain evidence="4 5">RmlP026</strain>
    </source>
</reference>
<comment type="caution">
    <text evidence="4">The sequence shown here is derived from an EMBL/GenBank/DDBJ whole genome shotgun (WGS) entry which is preliminary data.</text>
</comment>
<feature type="region of interest" description="Disordered" evidence="2">
    <location>
        <begin position="1"/>
        <end position="36"/>
    </location>
</feature>
<accession>A0A4V1RUD3</accession>
<evidence type="ECO:0000256" key="1">
    <source>
        <dbReference type="SAM" id="Coils"/>
    </source>
</evidence>
<proteinExistence type="predicted"/>
<dbReference type="PANTHER" id="PTHR32309">
    <property type="entry name" value="TYROSINE-PROTEIN KINASE"/>
    <property type="match status" value="1"/>
</dbReference>
<evidence type="ECO:0000313" key="5">
    <source>
        <dbReference type="Proteomes" id="UP000290759"/>
    </source>
</evidence>
<dbReference type="OrthoDB" id="1523414at2"/>
<dbReference type="AlphaFoldDB" id="A0A4V1RUD3"/>
<evidence type="ECO:0000256" key="2">
    <source>
        <dbReference type="SAM" id="MobiDB-lite"/>
    </source>
</evidence>
<dbReference type="PANTHER" id="PTHR32309:SF13">
    <property type="entry name" value="FERRIC ENTEROBACTIN TRANSPORT PROTEIN FEPE"/>
    <property type="match status" value="1"/>
</dbReference>
<feature type="transmembrane region" description="Helical" evidence="3">
    <location>
        <begin position="417"/>
        <end position="437"/>
    </location>
</feature>
<evidence type="ECO:0000313" key="4">
    <source>
        <dbReference type="EMBL" id="RYC30754.1"/>
    </source>
</evidence>
<dbReference type="InterPro" id="IPR050445">
    <property type="entry name" value="Bact_polysacc_biosynth/exp"/>
</dbReference>
<keyword evidence="1" id="KW-0175">Coiled coil</keyword>
<dbReference type="GO" id="GO:0004713">
    <property type="term" value="F:protein tyrosine kinase activity"/>
    <property type="evidence" value="ECO:0007669"/>
    <property type="project" value="TreeGrafter"/>
</dbReference>
<evidence type="ECO:0008006" key="6">
    <source>
        <dbReference type="Google" id="ProtNLM"/>
    </source>
</evidence>
<evidence type="ECO:0000256" key="3">
    <source>
        <dbReference type="SAM" id="Phobius"/>
    </source>
</evidence>
<reference evidence="4 5" key="1">
    <citation type="submission" date="2018-12" db="EMBL/GenBank/DDBJ databases">
        <authorList>
            <person name="Grouzdev D.S."/>
            <person name="Krutkina M.S."/>
        </authorList>
    </citation>
    <scope>NUCLEOTIDE SEQUENCE [LARGE SCALE GENOMIC DNA]</scope>
    <source>
        <strain evidence="4 5">RmlP026</strain>
    </source>
</reference>